<dbReference type="PATRIC" id="fig|86840.3.peg.5561"/>
<gene>
    <name evidence="2" type="ORF">ALO81_03789</name>
    <name evidence="5" type="ORF">ALQ51_02322</name>
    <name evidence="4" type="ORF">ALQ53_01514</name>
    <name evidence="3" type="ORF">ALQ64_00257</name>
</gene>
<dbReference type="AlphaFoldDB" id="A0A0P9LHT2"/>
<dbReference type="Proteomes" id="UP000281372">
    <property type="component" value="Unassembled WGS sequence"/>
</dbReference>
<dbReference type="EMBL" id="LJPX01000450">
    <property type="protein sequence ID" value="KPW69228.1"/>
    <property type="molecule type" value="Genomic_DNA"/>
</dbReference>
<name>A0A0P9LHT2_PSECA</name>
<evidence type="ECO:0000313" key="7">
    <source>
        <dbReference type="Proteomes" id="UP000269335"/>
    </source>
</evidence>
<protein>
    <submittedName>
        <fullName evidence="2">Uncharacterized protein</fullName>
    </submittedName>
</protein>
<proteinExistence type="predicted"/>
<keyword evidence="1" id="KW-0732">Signal</keyword>
<reference evidence="2 6" key="1">
    <citation type="submission" date="2015-09" db="EMBL/GenBank/DDBJ databases">
        <title>Genome announcement of multiple Pseudomonas syringae strains.</title>
        <authorList>
            <person name="Thakur S."/>
            <person name="Wang P.W."/>
            <person name="Gong Y."/>
            <person name="Weir B.S."/>
            <person name="Guttman D.S."/>
        </authorList>
    </citation>
    <scope>NUCLEOTIDE SEQUENCE [LARGE SCALE GENOMIC DNA]</scope>
    <source>
        <strain evidence="2 6">ICMP2823</strain>
    </source>
</reference>
<dbReference type="Proteomes" id="UP000270524">
    <property type="component" value="Unassembled WGS sequence"/>
</dbReference>
<dbReference type="EMBL" id="RBOW01000013">
    <property type="protein sequence ID" value="RMN42984.1"/>
    <property type="molecule type" value="Genomic_DNA"/>
</dbReference>
<dbReference type="Proteomes" id="UP000269335">
    <property type="component" value="Unassembled WGS sequence"/>
</dbReference>
<sequence>MTDMNFNLFSIIAASAISASVALPASASVEVNDKKTHTTQTYTTKYLQQSANFYAALDHKSRQ</sequence>
<accession>A0A0P9LHT2</accession>
<evidence type="ECO:0000313" key="9">
    <source>
        <dbReference type="Proteomes" id="UP000281372"/>
    </source>
</evidence>
<evidence type="ECO:0000313" key="6">
    <source>
        <dbReference type="Proteomes" id="UP000050564"/>
    </source>
</evidence>
<evidence type="ECO:0000313" key="8">
    <source>
        <dbReference type="Proteomes" id="UP000270524"/>
    </source>
</evidence>
<dbReference type="EMBL" id="RBPH01000027">
    <property type="protein sequence ID" value="RMN85229.1"/>
    <property type="molecule type" value="Genomic_DNA"/>
</dbReference>
<evidence type="ECO:0000313" key="3">
    <source>
        <dbReference type="EMBL" id="RMN42984.1"/>
    </source>
</evidence>
<evidence type="ECO:0000313" key="2">
    <source>
        <dbReference type="EMBL" id="KPW69228.1"/>
    </source>
</evidence>
<dbReference type="Proteomes" id="UP000050564">
    <property type="component" value="Unassembled WGS sequence"/>
</dbReference>
<feature type="chain" id="PRO_5043127597" evidence="1">
    <location>
        <begin position="28"/>
        <end position="63"/>
    </location>
</feature>
<evidence type="ECO:0000256" key="1">
    <source>
        <dbReference type="SAM" id="SignalP"/>
    </source>
</evidence>
<evidence type="ECO:0000313" key="5">
    <source>
        <dbReference type="EMBL" id="RMO01605.1"/>
    </source>
</evidence>
<dbReference type="EMBL" id="RBPJ01000061">
    <property type="protein sequence ID" value="RMO01605.1"/>
    <property type="molecule type" value="Genomic_DNA"/>
</dbReference>
<evidence type="ECO:0000313" key="4">
    <source>
        <dbReference type="EMBL" id="RMN85229.1"/>
    </source>
</evidence>
<comment type="caution">
    <text evidence="2">The sequence shown here is derived from an EMBL/GenBank/DDBJ whole genome shotgun (WGS) entry which is preliminary data.</text>
</comment>
<feature type="signal peptide" evidence="1">
    <location>
        <begin position="1"/>
        <end position="27"/>
    </location>
</feature>
<reference evidence="7 8" key="2">
    <citation type="submission" date="2018-08" db="EMBL/GenBank/DDBJ databases">
        <title>Recombination of ecologically and evolutionarily significant loci maintains genetic cohesion in the Pseudomonas syringae species complex.</title>
        <authorList>
            <person name="Dillon M."/>
            <person name="Thakur S."/>
            <person name="Almeida R.N.D."/>
            <person name="Weir B.S."/>
            <person name="Guttman D.S."/>
        </authorList>
    </citation>
    <scope>NUCLEOTIDE SEQUENCE [LARGE SCALE GENOMIC DNA]</scope>
    <source>
        <strain evidence="4 7">ICMP 15201</strain>
        <strain evidence="5 8">ICMP 15203</strain>
        <strain evidence="3 9">ICMP 2821</strain>
    </source>
</reference>
<organism evidence="2 6">
    <name type="scientific">Pseudomonas cannabina</name>
    <dbReference type="NCBI Taxonomy" id="86840"/>
    <lineage>
        <taxon>Bacteria</taxon>
        <taxon>Pseudomonadati</taxon>
        <taxon>Pseudomonadota</taxon>
        <taxon>Gammaproteobacteria</taxon>
        <taxon>Pseudomonadales</taxon>
        <taxon>Pseudomonadaceae</taxon>
        <taxon>Pseudomonas</taxon>
    </lineage>
</organism>